<dbReference type="EC" id="3.1.4.-" evidence="9"/>
<name>A0A2S2QGR0_9HEMI</name>
<dbReference type="GO" id="GO:0007268">
    <property type="term" value="P:chemical synaptic transmission"/>
    <property type="evidence" value="ECO:0007669"/>
    <property type="project" value="UniProtKB-ARBA"/>
</dbReference>
<feature type="compositionally biased region" description="Acidic residues" evidence="10">
    <location>
        <begin position="800"/>
        <end position="810"/>
    </location>
</feature>
<dbReference type="GO" id="GO:0045202">
    <property type="term" value="C:synapse"/>
    <property type="evidence" value="ECO:0007669"/>
    <property type="project" value="GOC"/>
</dbReference>
<evidence type="ECO:0000259" key="11">
    <source>
        <dbReference type="PROSITE" id="PS51845"/>
    </source>
</evidence>
<gene>
    <name evidence="12" type="primary">dnc_1</name>
    <name evidence="12" type="ORF">g.170982</name>
</gene>
<dbReference type="Pfam" id="PF00233">
    <property type="entry name" value="PDEase_I"/>
    <property type="match status" value="1"/>
</dbReference>
<dbReference type="InterPro" id="IPR003607">
    <property type="entry name" value="HD/PDEase_dom"/>
</dbReference>
<dbReference type="PANTHER" id="PTHR11347">
    <property type="entry name" value="CYCLIC NUCLEOTIDE PHOSPHODIESTERASE"/>
    <property type="match status" value="1"/>
</dbReference>
<feature type="region of interest" description="Disordered" evidence="10">
    <location>
        <begin position="66"/>
        <end position="103"/>
    </location>
</feature>
<dbReference type="EMBL" id="GGMS01007746">
    <property type="protein sequence ID" value="MBY76949.1"/>
    <property type="molecule type" value="Transcribed_RNA"/>
</dbReference>
<dbReference type="InterPro" id="IPR002073">
    <property type="entry name" value="PDEase_catalytic_dom"/>
</dbReference>
<feature type="compositionally biased region" description="Low complexity" evidence="10">
    <location>
        <begin position="383"/>
        <end position="401"/>
    </location>
</feature>
<evidence type="ECO:0000256" key="4">
    <source>
        <dbReference type="ARBA" id="ARBA00023149"/>
    </source>
</evidence>
<feature type="active site" description="Proton donor" evidence="6">
    <location>
        <position position="516"/>
    </location>
</feature>
<comment type="function">
    <text evidence="5">Hydrolyzes the second messenger cAMP, which is a key regulator of many important physiological processes. Vital for female fertility. Required for learning/memory.</text>
</comment>
<dbReference type="InterPro" id="IPR040844">
    <property type="entry name" value="PDE4_UCR"/>
</dbReference>
<dbReference type="Pfam" id="PF18100">
    <property type="entry name" value="PDE4_UCR"/>
    <property type="match status" value="1"/>
</dbReference>
<feature type="binding site" evidence="8">
    <location>
        <position position="557"/>
    </location>
    <ligand>
        <name>Zn(2+)</name>
        <dbReference type="ChEBI" id="CHEBI:29105"/>
        <label>1</label>
    </ligand>
</feature>
<protein>
    <recommendedName>
        <fullName evidence="9">Phosphodiesterase</fullName>
        <ecNumber evidence="9">3.1.4.-</ecNumber>
    </recommendedName>
</protein>
<dbReference type="OrthoDB" id="189220at2759"/>
<dbReference type="GO" id="GO:0007623">
    <property type="term" value="P:circadian rhythm"/>
    <property type="evidence" value="ECO:0007669"/>
    <property type="project" value="UniProtKB-ARBA"/>
</dbReference>
<dbReference type="GO" id="GO:0046872">
    <property type="term" value="F:metal ion binding"/>
    <property type="evidence" value="ECO:0007669"/>
    <property type="project" value="UniProtKB-KW"/>
</dbReference>
<comment type="subunit">
    <text evidence="1">Monomer.</text>
</comment>
<feature type="region of interest" description="Disordered" evidence="10">
    <location>
        <begin position="261"/>
        <end position="285"/>
    </location>
</feature>
<dbReference type="GO" id="GO:0007614">
    <property type="term" value="P:short-term memory"/>
    <property type="evidence" value="ECO:0007669"/>
    <property type="project" value="UniProtKB-ARBA"/>
</dbReference>
<keyword evidence="2 8" id="KW-0479">Metal-binding</keyword>
<comment type="similarity">
    <text evidence="9">Belongs to the cyclic nucleotide phosphodiesterase family.</text>
</comment>
<evidence type="ECO:0000256" key="3">
    <source>
        <dbReference type="ARBA" id="ARBA00022801"/>
    </source>
</evidence>
<evidence type="ECO:0000256" key="9">
    <source>
        <dbReference type="RuleBase" id="RU363067"/>
    </source>
</evidence>
<evidence type="ECO:0000256" key="6">
    <source>
        <dbReference type="PIRSR" id="PIRSR623088-1"/>
    </source>
</evidence>
<feature type="region of interest" description="Disordered" evidence="10">
    <location>
        <begin position="762"/>
        <end position="810"/>
    </location>
</feature>
<dbReference type="InterPro" id="IPR023174">
    <property type="entry name" value="PDEase_CS"/>
</dbReference>
<dbReference type="GO" id="GO:0007615">
    <property type="term" value="P:anesthesia-resistant memory"/>
    <property type="evidence" value="ECO:0007669"/>
    <property type="project" value="UniProtKB-ARBA"/>
</dbReference>
<feature type="binding site" evidence="8">
    <location>
        <position position="557"/>
    </location>
    <ligand>
        <name>Zn(2+)</name>
        <dbReference type="ChEBI" id="CHEBI:29105"/>
        <label>2</label>
    </ligand>
</feature>
<dbReference type="GO" id="GO:0040040">
    <property type="term" value="P:thermosensory behavior"/>
    <property type="evidence" value="ECO:0007669"/>
    <property type="project" value="UniProtKB-ARBA"/>
</dbReference>
<dbReference type="GO" id="GO:0008355">
    <property type="term" value="P:olfactory learning"/>
    <property type="evidence" value="ECO:0007669"/>
    <property type="project" value="UniProtKB-ARBA"/>
</dbReference>
<dbReference type="CDD" id="cd00077">
    <property type="entry name" value="HDc"/>
    <property type="match status" value="1"/>
</dbReference>
<dbReference type="PROSITE" id="PS51845">
    <property type="entry name" value="PDEASE_I_2"/>
    <property type="match status" value="1"/>
</dbReference>
<evidence type="ECO:0000256" key="1">
    <source>
        <dbReference type="ARBA" id="ARBA00011245"/>
    </source>
</evidence>
<feature type="compositionally biased region" description="Basic and acidic residues" evidence="10">
    <location>
        <begin position="367"/>
        <end position="378"/>
    </location>
</feature>
<dbReference type="GO" id="GO:0048675">
    <property type="term" value="P:axon extension"/>
    <property type="evidence" value="ECO:0007669"/>
    <property type="project" value="UniProtKB-ARBA"/>
</dbReference>
<proteinExistence type="inferred from homology"/>
<feature type="compositionally biased region" description="Basic residues" evidence="10">
    <location>
        <begin position="129"/>
        <end position="153"/>
    </location>
</feature>
<dbReference type="PRINTS" id="PR00387">
    <property type="entry name" value="PDIESTERASE1"/>
</dbReference>
<feature type="compositionally biased region" description="Basic and acidic residues" evidence="10">
    <location>
        <begin position="783"/>
        <end position="799"/>
    </location>
</feature>
<dbReference type="GO" id="GO:0001661">
    <property type="term" value="P:conditioned taste aversion"/>
    <property type="evidence" value="ECO:0007669"/>
    <property type="project" value="UniProtKB-ARBA"/>
</dbReference>
<dbReference type="FunFam" id="1.10.1300.10:FF:000001">
    <property type="entry name" value="Phosphodiesterase"/>
    <property type="match status" value="1"/>
</dbReference>
<feature type="domain" description="PDEase" evidence="11">
    <location>
        <begin position="440"/>
        <end position="769"/>
    </location>
</feature>
<feature type="binding site" evidence="7">
    <location>
        <position position="557"/>
    </location>
    <ligand>
        <name>AMP</name>
        <dbReference type="ChEBI" id="CHEBI:456215"/>
    </ligand>
</feature>
<feature type="binding site" evidence="7">
    <location>
        <position position="674"/>
    </location>
    <ligand>
        <name>AMP</name>
        <dbReference type="ChEBI" id="CHEBI:456215"/>
    </ligand>
</feature>
<feature type="region of interest" description="Disordered" evidence="10">
    <location>
        <begin position="116"/>
        <end position="182"/>
    </location>
</feature>
<feature type="compositionally biased region" description="Polar residues" evidence="10">
    <location>
        <begin position="261"/>
        <end position="282"/>
    </location>
</feature>
<evidence type="ECO:0000256" key="5">
    <source>
        <dbReference type="ARBA" id="ARBA00053071"/>
    </source>
</evidence>
<dbReference type="GO" id="GO:0004114">
    <property type="term" value="F:3',5'-cyclic-nucleotide phosphodiesterase activity"/>
    <property type="evidence" value="ECO:0007669"/>
    <property type="project" value="InterPro"/>
</dbReference>
<feature type="binding site" evidence="8">
    <location>
        <position position="674"/>
    </location>
    <ligand>
        <name>Zn(2+)</name>
        <dbReference type="ChEBI" id="CHEBI:29105"/>
        <label>1</label>
    </ligand>
</feature>
<feature type="binding site" evidence="7">
    <location>
        <position position="725"/>
    </location>
    <ligand>
        <name>AMP</name>
        <dbReference type="ChEBI" id="CHEBI:456215"/>
    </ligand>
</feature>
<evidence type="ECO:0000256" key="8">
    <source>
        <dbReference type="PIRSR" id="PIRSR623088-3"/>
    </source>
</evidence>
<accession>A0A2S2QGR0</accession>
<dbReference type="PROSITE" id="PS00126">
    <property type="entry name" value="PDEASE_I_1"/>
    <property type="match status" value="1"/>
</dbReference>
<keyword evidence="4" id="KW-0114">cAMP</keyword>
<dbReference type="GO" id="GO:0046958">
    <property type="term" value="P:nonassociative learning"/>
    <property type="evidence" value="ECO:0007669"/>
    <property type="project" value="UniProtKB-ARBA"/>
</dbReference>
<feature type="binding site" evidence="7">
    <location>
        <begin position="516"/>
        <end position="520"/>
    </location>
    <ligand>
        <name>AMP</name>
        <dbReference type="ChEBI" id="CHEBI:456215"/>
    </ligand>
</feature>
<sequence length="810" mass="89879">MLATLTVYRNRLRVWLQEVVPDNRYTSARPGTTAMATTTTTATTIGIAAAVTADATDRKGAGAIMAKTPSRAGSEERPPPSLPRPQDTQPGTSSSSSSTAPYPDEEYMAAATVLSSMPEDMPLPPLAYTRRRSSSKTHTRLYRIRLPPKPRRAKSFDVENGAGTSPGRSPLDGGGTSPSAGLVLQNLPQRRESFLYRSDSDFEVSPKSMSRNSSIASERLKETEAILERSTHGEDLIVTPFAQILASLRSVRNNFLSLTNVPSQKSRRSSGATGNSTPQSRVVNPGDDAYLKMSIETIEELDWCLDQLETIQTHRSVSDMASSKFKRMLNKELSHFSESSKSGNQISEYICSTFLDKQQELDIPTLRLDENQPDEGRPTPKATTSTSTSAGTSSSSQSGAQSKKKDIKSKATPMSHISGVKRALTHTNSFAGERLPKYGVETLKEEELGHTLAEIDKWGIDIFRIADLTNNRPLTAIAYTVFQNRELLKTFMIPAKTFVAFMMTLEDHYAKDNPFHNSTHAADVVQSTNVLLNSPALESVFTPLEITAALFAAAIHDVDHPGLTNQFLINSSSELALMYNDESVLENHHLAVAFKLLQNDGCDIFQNVNKKQRQTLRKMVIDMVLSTDMSKHMSLLADLKTMVETKKVAGSGVLLLDNYTDRIQVLQNLVHCADLSNPTKPLELYKRWVDLLMEEFFQQGDKEREQNLDISPMCDRHSATIEKSQVGFIDYIVHPLWETWADLVHPDAQEILDTLEENRDWYQSMIPPSPPTNESEDRDSGDDDSKPSEDPNIRFHVTLEEGDEDSVAAM</sequence>
<dbReference type="InterPro" id="IPR036971">
    <property type="entry name" value="PDEase_catalytic_dom_sf"/>
</dbReference>
<dbReference type="SMART" id="SM00471">
    <property type="entry name" value="HDc"/>
    <property type="match status" value="1"/>
</dbReference>
<feature type="binding site" evidence="8">
    <location>
        <position position="556"/>
    </location>
    <ligand>
        <name>Zn(2+)</name>
        <dbReference type="ChEBI" id="CHEBI:29105"/>
        <label>1</label>
    </ligand>
</feature>
<dbReference type="InterPro" id="IPR023088">
    <property type="entry name" value="PDEase"/>
</dbReference>
<evidence type="ECO:0000256" key="10">
    <source>
        <dbReference type="SAM" id="MobiDB-lite"/>
    </source>
</evidence>
<dbReference type="Gene3D" id="1.10.1300.10">
    <property type="entry name" value="3'5'-cyclic nucleotide phosphodiesterase, catalytic domain"/>
    <property type="match status" value="1"/>
</dbReference>
<feature type="binding site" evidence="8">
    <location>
        <position position="520"/>
    </location>
    <ligand>
        <name>Zn(2+)</name>
        <dbReference type="ChEBI" id="CHEBI:29105"/>
        <label>1</label>
    </ligand>
</feature>
<dbReference type="SUPFAM" id="SSF109604">
    <property type="entry name" value="HD-domain/PDEase-like"/>
    <property type="match status" value="1"/>
</dbReference>
<reference evidence="12" key="1">
    <citation type="submission" date="2018-04" db="EMBL/GenBank/DDBJ databases">
        <title>Transcriptome assembly of Sipha flava.</title>
        <authorList>
            <person name="Scully E.D."/>
            <person name="Geib S.M."/>
            <person name="Palmer N.A."/>
            <person name="Koch K."/>
            <person name="Bradshaw J."/>
            <person name="Heng-Moss T."/>
            <person name="Sarath G."/>
        </authorList>
    </citation>
    <scope>NUCLEOTIDE SEQUENCE</scope>
</reference>
<evidence type="ECO:0000313" key="12">
    <source>
        <dbReference type="EMBL" id="MBY76949.1"/>
    </source>
</evidence>
<keyword evidence="3 9" id="KW-0378">Hydrolase</keyword>
<dbReference type="GO" id="GO:0007619">
    <property type="term" value="P:courtship behavior"/>
    <property type="evidence" value="ECO:0007669"/>
    <property type="project" value="UniProtKB-ARBA"/>
</dbReference>
<organism evidence="12">
    <name type="scientific">Sipha flava</name>
    <name type="common">yellow sugarcane aphid</name>
    <dbReference type="NCBI Taxonomy" id="143950"/>
    <lineage>
        <taxon>Eukaryota</taxon>
        <taxon>Metazoa</taxon>
        <taxon>Ecdysozoa</taxon>
        <taxon>Arthropoda</taxon>
        <taxon>Hexapoda</taxon>
        <taxon>Insecta</taxon>
        <taxon>Pterygota</taxon>
        <taxon>Neoptera</taxon>
        <taxon>Paraneoptera</taxon>
        <taxon>Hemiptera</taxon>
        <taxon>Sternorrhyncha</taxon>
        <taxon>Aphidomorpha</taxon>
        <taxon>Aphidoidea</taxon>
        <taxon>Aphididae</taxon>
        <taxon>Sipha</taxon>
    </lineage>
</organism>
<evidence type="ECO:0000256" key="2">
    <source>
        <dbReference type="ARBA" id="ARBA00022723"/>
    </source>
</evidence>
<evidence type="ECO:0000256" key="7">
    <source>
        <dbReference type="PIRSR" id="PIRSR623088-2"/>
    </source>
</evidence>
<dbReference type="AlphaFoldDB" id="A0A2S2QGR0"/>
<comment type="cofactor">
    <cofactor evidence="9">
        <name>a divalent metal cation</name>
        <dbReference type="ChEBI" id="CHEBI:60240"/>
    </cofactor>
    <text evidence="9">Binds 2 divalent metal cations per subunit. Site 1 may preferentially bind zinc ions, while site 2 has a preference for magnesium and/or manganese ions.</text>
</comment>
<feature type="region of interest" description="Disordered" evidence="10">
    <location>
        <begin position="365"/>
        <end position="418"/>
    </location>
</feature>
<dbReference type="GO" id="GO:0007165">
    <property type="term" value="P:signal transduction"/>
    <property type="evidence" value="ECO:0007669"/>
    <property type="project" value="InterPro"/>
</dbReference>